<dbReference type="EMBL" id="PPSL01000004">
    <property type="protein sequence ID" value="PQJ10184.1"/>
    <property type="molecule type" value="Genomic_DNA"/>
</dbReference>
<comment type="pathway">
    <text evidence="1 6">Carbohydrate biosynthesis; dTDP-L-rhamnose biosynthesis.</text>
</comment>
<dbReference type="OrthoDB" id="9803892at2"/>
<sequence>MKVFISGASGLVGGNCLKHFTEMGWTAVGSYFSYPVDGTVFYDTLNPADDKNFDVVAFAPDVIVHCGALTHVDYCEANVQESYDKTVQSTINLIALAKQCNARMVYISTDYVFDGHNGPYREDAPVNPLSVYARHKLEGEEKVLSEIVGALVLRVTNVYGNEVRGKNFIARIIDQAKNKQKLTLKLPYDQYASPANAWDIARSMFVLLRDNKEGIYHIASTDYLNRVELALRVLSYFPDAEYDLIPMSTAQLAQPAARPLLAGFVKSKFSSEYPDFLYGNIDSYMREVMNS</sequence>
<evidence type="ECO:0000256" key="1">
    <source>
        <dbReference type="ARBA" id="ARBA00004781"/>
    </source>
</evidence>
<dbReference type="CDD" id="cd05254">
    <property type="entry name" value="dTDP_HR_like_SDR_e"/>
    <property type="match status" value="1"/>
</dbReference>
<evidence type="ECO:0000256" key="4">
    <source>
        <dbReference type="ARBA" id="ARBA00017099"/>
    </source>
</evidence>
<comment type="catalytic activity">
    <reaction evidence="5">
        <text>dTDP-beta-L-rhamnose + NADP(+) = dTDP-4-dehydro-beta-L-rhamnose + NADPH + H(+)</text>
        <dbReference type="Rhea" id="RHEA:21796"/>
        <dbReference type="ChEBI" id="CHEBI:15378"/>
        <dbReference type="ChEBI" id="CHEBI:57510"/>
        <dbReference type="ChEBI" id="CHEBI:57783"/>
        <dbReference type="ChEBI" id="CHEBI:58349"/>
        <dbReference type="ChEBI" id="CHEBI:62830"/>
        <dbReference type="EC" id="1.1.1.133"/>
    </reaction>
</comment>
<dbReference type="EC" id="1.1.1.133" evidence="3 6"/>
<evidence type="ECO:0000256" key="2">
    <source>
        <dbReference type="ARBA" id="ARBA00010944"/>
    </source>
</evidence>
<dbReference type="SUPFAM" id="SSF51735">
    <property type="entry name" value="NAD(P)-binding Rossmann-fold domains"/>
    <property type="match status" value="1"/>
</dbReference>
<name>A0A2S7STV0_9BACT</name>
<comment type="function">
    <text evidence="6">Catalyzes the reduction of dTDP-6-deoxy-L-lyxo-4-hexulose to yield dTDP-L-rhamnose.</text>
</comment>
<dbReference type="InterPro" id="IPR029903">
    <property type="entry name" value="RmlD-like-bd"/>
</dbReference>
<evidence type="ECO:0000256" key="6">
    <source>
        <dbReference type="RuleBase" id="RU364082"/>
    </source>
</evidence>
<keyword evidence="6" id="KW-0521">NADP</keyword>
<dbReference type="RefSeq" id="WP_105040193.1">
    <property type="nucleotide sequence ID" value="NZ_PPSL01000004.1"/>
</dbReference>
<reference evidence="8 9" key="1">
    <citation type="submission" date="2018-01" db="EMBL/GenBank/DDBJ databases">
        <title>A novel member of the phylum Bacteroidetes isolated from glacier ice.</title>
        <authorList>
            <person name="Liu Q."/>
            <person name="Xin Y.-H."/>
        </authorList>
    </citation>
    <scope>NUCLEOTIDE SEQUENCE [LARGE SCALE GENOMIC DNA]</scope>
    <source>
        <strain evidence="8 9">RB1R16</strain>
    </source>
</reference>
<gene>
    <name evidence="8" type="ORF">CJD36_015950</name>
</gene>
<keyword evidence="6" id="KW-0560">Oxidoreductase</keyword>
<evidence type="ECO:0000256" key="5">
    <source>
        <dbReference type="ARBA" id="ARBA00048200"/>
    </source>
</evidence>
<proteinExistence type="inferred from homology"/>
<evidence type="ECO:0000313" key="9">
    <source>
        <dbReference type="Proteomes" id="UP000239872"/>
    </source>
</evidence>
<organism evidence="8 9">
    <name type="scientific">Flavipsychrobacter stenotrophus</name>
    <dbReference type="NCBI Taxonomy" id="2077091"/>
    <lineage>
        <taxon>Bacteria</taxon>
        <taxon>Pseudomonadati</taxon>
        <taxon>Bacteroidota</taxon>
        <taxon>Chitinophagia</taxon>
        <taxon>Chitinophagales</taxon>
        <taxon>Chitinophagaceae</taxon>
        <taxon>Flavipsychrobacter</taxon>
    </lineage>
</organism>
<dbReference type="AlphaFoldDB" id="A0A2S7STV0"/>
<feature type="domain" description="RmlD-like substrate binding" evidence="7">
    <location>
        <begin position="1"/>
        <end position="270"/>
    </location>
</feature>
<evidence type="ECO:0000256" key="3">
    <source>
        <dbReference type="ARBA" id="ARBA00012929"/>
    </source>
</evidence>
<evidence type="ECO:0000313" key="8">
    <source>
        <dbReference type="EMBL" id="PQJ10184.1"/>
    </source>
</evidence>
<keyword evidence="9" id="KW-1185">Reference proteome</keyword>
<protein>
    <recommendedName>
        <fullName evidence="4 6">dTDP-4-dehydrorhamnose reductase</fullName>
        <ecNumber evidence="3 6">1.1.1.133</ecNumber>
    </recommendedName>
</protein>
<dbReference type="PANTHER" id="PTHR10491:SF4">
    <property type="entry name" value="METHIONINE ADENOSYLTRANSFERASE 2 SUBUNIT BETA"/>
    <property type="match status" value="1"/>
</dbReference>
<dbReference type="PANTHER" id="PTHR10491">
    <property type="entry name" value="DTDP-4-DEHYDRORHAMNOSE REDUCTASE"/>
    <property type="match status" value="1"/>
</dbReference>
<dbReference type="InterPro" id="IPR005913">
    <property type="entry name" value="dTDP_dehydrorham_reduct"/>
</dbReference>
<dbReference type="UniPathway" id="UPA00124"/>
<dbReference type="Pfam" id="PF04321">
    <property type="entry name" value="RmlD_sub_bind"/>
    <property type="match status" value="1"/>
</dbReference>
<dbReference type="InterPro" id="IPR036291">
    <property type="entry name" value="NAD(P)-bd_dom_sf"/>
</dbReference>
<dbReference type="GO" id="GO:0019305">
    <property type="term" value="P:dTDP-rhamnose biosynthetic process"/>
    <property type="evidence" value="ECO:0007669"/>
    <property type="project" value="UniProtKB-UniPathway"/>
</dbReference>
<comment type="similarity">
    <text evidence="2 6">Belongs to the dTDP-4-dehydrorhamnose reductase family.</text>
</comment>
<comment type="caution">
    <text evidence="8">The sequence shown here is derived from an EMBL/GenBank/DDBJ whole genome shotgun (WGS) entry which is preliminary data.</text>
</comment>
<dbReference type="Gene3D" id="3.40.50.720">
    <property type="entry name" value="NAD(P)-binding Rossmann-like Domain"/>
    <property type="match status" value="1"/>
</dbReference>
<dbReference type="Proteomes" id="UP000239872">
    <property type="component" value="Unassembled WGS sequence"/>
</dbReference>
<accession>A0A2S7STV0</accession>
<dbReference type="GO" id="GO:0008831">
    <property type="term" value="F:dTDP-4-dehydrorhamnose reductase activity"/>
    <property type="evidence" value="ECO:0007669"/>
    <property type="project" value="UniProtKB-EC"/>
</dbReference>
<evidence type="ECO:0000259" key="7">
    <source>
        <dbReference type="Pfam" id="PF04321"/>
    </source>
</evidence>